<dbReference type="RefSeq" id="WP_132147045.1">
    <property type="nucleotide sequence ID" value="NZ_SLWR01000003.1"/>
</dbReference>
<sequence>MTVPTLIDDPIVQAPLSADALLFGSAAETVEALGAALDELGSTRTALRSVRRLSASSIAVVDHEIGTITDGLLNLDLGDVLLSAWQKYAKLTDAARRTLAVSGSEEIVPLAAHTVRSTYSPHVDLVANGVRIHSFKFELEIVFELTALQAIVRAGTLTALRGGECVVTASLSLDDVQLAKRDRSVDLELMVRLHPPRPLITSSVAASVT</sequence>
<evidence type="ECO:0000313" key="1">
    <source>
        <dbReference type="EMBL" id="TCO49335.1"/>
    </source>
</evidence>
<proteinExistence type="predicted"/>
<organism evidence="1 2">
    <name type="scientific">Kribbella antiqua</name>
    <dbReference type="NCBI Taxonomy" id="2512217"/>
    <lineage>
        <taxon>Bacteria</taxon>
        <taxon>Bacillati</taxon>
        <taxon>Actinomycetota</taxon>
        <taxon>Actinomycetes</taxon>
        <taxon>Propionibacteriales</taxon>
        <taxon>Kribbellaceae</taxon>
        <taxon>Kribbella</taxon>
    </lineage>
</organism>
<protein>
    <submittedName>
        <fullName evidence="1">Uncharacterized protein</fullName>
    </submittedName>
</protein>
<dbReference type="OrthoDB" id="7185898at2"/>
<reference evidence="1 2" key="1">
    <citation type="journal article" date="2015" name="Stand. Genomic Sci.">
        <title>Genomic Encyclopedia of Bacterial and Archaeal Type Strains, Phase III: the genomes of soil and plant-associated and newly described type strains.</title>
        <authorList>
            <person name="Whitman W.B."/>
            <person name="Woyke T."/>
            <person name="Klenk H.P."/>
            <person name="Zhou Y."/>
            <person name="Lilburn T.G."/>
            <person name="Beck B.J."/>
            <person name="De Vos P."/>
            <person name="Vandamme P."/>
            <person name="Eisen J.A."/>
            <person name="Garrity G."/>
            <person name="Hugenholtz P."/>
            <person name="Kyrpides N.C."/>
        </authorList>
    </citation>
    <scope>NUCLEOTIDE SEQUENCE [LARGE SCALE GENOMIC DNA]</scope>
    <source>
        <strain evidence="1 2">VKM Ac-2541</strain>
    </source>
</reference>
<dbReference type="AlphaFoldDB" id="A0A4R2J1V9"/>
<dbReference type="EMBL" id="SLWR01000003">
    <property type="protein sequence ID" value="TCO49335.1"/>
    <property type="molecule type" value="Genomic_DNA"/>
</dbReference>
<dbReference type="Proteomes" id="UP000295573">
    <property type="component" value="Unassembled WGS sequence"/>
</dbReference>
<evidence type="ECO:0000313" key="2">
    <source>
        <dbReference type="Proteomes" id="UP000295573"/>
    </source>
</evidence>
<keyword evidence="2" id="KW-1185">Reference proteome</keyword>
<comment type="caution">
    <text evidence="1">The sequence shown here is derived from an EMBL/GenBank/DDBJ whole genome shotgun (WGS) entry which is preliminary data.</text>
</comment>
<name>A0A4R2J1V9_9ACTN</name>
<accession>A0A4R2J1V9</accession>
<gene>
    <name evidence="1" type="ORF">EV646_103313</name>
</gene>